<dbReference type="Proteomes" id="UP000036449">
    <property type="component" value="Unassembled WGS sequence"/>
</dbReference>
<comment type="caution">
    <text evidence="2">The sequence shown here is derived from an EMBL/GenBank/DDBJ whole genome shotgun (WGS) entry which is preliminary data.</text>
</comment>
<dbReference type="EMBL" id="LABZ01000055">
    <property type="protein sequence ID" value="KMO43237.1"/>
    <property type="molecule type" value="Genomic_DNA"/>
</dbReference>
<organism evidence="2 3">
    <name type="scientific">Methylobacterium tarhaniae</name>
    <dbReference type="NCBI Taxonomy" id="1187852"/>
    <lineage>
        <taxon>Bacteria</taxon>
        <taxon>Pseudomonadati</taxon>
        <taxon>Pseudomonadota</taxon>
        <taxon>Alphaproteobacteria</taxon>
        <taxon>Hyphomicrobiales</taxon>
        <taxon>Methylobacteriaceae</taxon>
        <taxon>Methylobacterium</taxon>
    </lineage>
</organism>
<evidence type="ECO:0000313" key="2">
    <source>
        <dbReference type="EMBL" id="KMO43237.1"/>
    </source>
</evidence>
<feature type="compositionally biased region" description="Basic residues" evidence="1">
    <location>
        <begin position="52"/>
        <end position="62"/>
    </location>
</feature>
<accession>A0A0J6TBJ6</accession>
<dbReference type="PATRIC" id="fig|1187852.3.peg.5497"/>
<evidence type="ECO:0008006" key="4">
    <source>
        <dbReference type="Google" id="ProtNLM"/>
    </source>
</evidence>
<gene>
    <name evidence="2" type="ORF">VQ03_09035</name>
</gene>
<feature type="region of interest" description="Disordered" evidence="1">
    <location>
        <begin position="37"/>
        <end position="63"/>
    </location>
</feature>
<evidence type="ECO:0000256" key="1">
    <source>
        <dbReference type="SAM" id="MobiDB-lite"/>
    </source>
</evidence>
<dbReference type="Pfam" id="PF06296">
    <property type="entry name" value="RelE"/>
    <property type="match status" value="1"/>
</dbReference>
<dbReference type="PIRSF" id="PIRSF039032">
    <property type="entry name" value="HigB-2"/>
    <property type="match status" value="1"/>
</dbReference>
<evidence type="ECO:0000313" key="3">
    <source>
        <dbReference type="Proteomes" id="UP000036449"/>
    </source>
</evidence>
<keyword evidence="3" id="KW-1185">Reference proteome</keyword>
<reference evidence="2 3" key="1">
    <citation type="submission" date="2015-03" db="EMBL/GenBank/DDBJ databases">
        <title>Genome sequencing of Methylobacterium tarhaniae DSM 25844.</title>
        <authorList>
            <person name="Chaudhry V."/>
            <person name="Patil P.B."/>
        </authorList>
    </citation>
    <scope>NUCLEOTIDE SEQUENCE [LARGE SCALE GENOMIC DNA]</scope>
    <source>
        <strain evidence="2 3">DSM 25844</strain>
    </source>
</reference>
<dbReference type="InterPro" id="IPR009387">
    <property type="entry name" value="HigB-2"/>
</dbReference>
<dbReference type="RefSeq" id="WP_048450553.1">
    <property type="nucleotide sequence ID" value="NZ_JBNNPJ010000005.1"/>
</dbReference>
<proteinExistence type="predicted"/>
<dbReference type="AlphaFoldDB" id="A0A0J6TBJ6"/>
<protein>
    <recommendedName>
        <fullName evidence="4">RelE cytotoxic translational repressor of toxin-antitoxin stability system</fullName>
    </recommendedName>
</protein>
<sequence>MSKPLHTVVETPDYVADAKRAGTTEAERQRSVDTYAKTPDYGDEIQGSGGFRKGRVAGRGKGRSGGYRVVSIYLDETTPVFLVAVLSKGDRENFTDAEVAEFKKVATAIKSARRRSKQR</sequence>
<name>A0A0J6TBJ6_9HYPH</name>